<gene>
    <name evidence="2" type="ORF">ABRP34_00805</name>
</gene>
<organism evidence="2">
    <name type="scientific">Arthrobacter sp. K5</name>
    <dbReference type="NCBI Taxonomy" id="2839623"/>
    <lineage>
        <taxon>Bacteria</taxon>
        <taxon>Bacillati</taxon>
        <taxon>Actinomycetota</taxon>
        <taxon>Actinomycetes</taxon>
        <taxon>Micrococcales</taxon>
        <taxon>Micrococcaceae</taxon>
        <taxon>Arthrobacter</taxon>
    </lineage>
</organism>
<name>A0AAU8ESI5_9MICC</name>
<evidence type="ECO:0000256" key="1">
    <source>
        <dbReference type="SAM" id="MobiDB-lite"/>
    </source>
</evidence>
<feature type="region of interest" description="Disordered" evidence="1">
    <location>
        <begin position="327"/>
        <end position="406"/>
    </location>
</feature>
<proteinExistence type="predicted"/>
<accession>A0AAU8ESI5</accession>
<feature type="region of interest" description="Disordered" evidence="1">
    <location>
        <begin position="247"/>
        <end position="267"/>
    </location>
</feature>
<dbReference type="InterPro" id="IPR025447">
    <property type="entry name" value="DUF4192"/>
</dbReference>
<dbReference type="RefSeq" id="WP_353711889.1">
    <property type="nucleotide sequence ID" value="NZ_CP159279.1"/>
</dbReference>
<dbReference type="AlphaFoldDB" id="A0AAU8ESI5"/>
<dbReference type="Pfam" id="PF13830">
    <property type="entry name" value="DUF4192"/>
    <property type="match status" value="2"/>
</dbReference>
<reference evidence="2" key="1">
    <citation type="submission" date="2024-06" db="EMBL/GenBank/DDBJ databases">
        <title>Biodegradation of dimethachlon by Arthrobacter sp. K5: mechanistic insights and ecological implications.</title>
        <authorList>
            <person name="Hu S."/>
            <person name="Lu P."/>
        </authorList>
    </citation>
    <scope>NUCLEOTIDE SEQUENCE</scope>
    <source>
        <strain evidence="2">K5</strain>
    </source>
</reference>
<protein>
    <submittedName>
        <fullName evidence="2">DUF4192 family protein</fullName>
    </submittedName>
</protein>
<dbReference type="EMBL" id="CP159279">
    <property type="protein sequence ID" value="XCH11600.1"/>
    <property type="molecule type" value="Genomic_DNA"/>
</dbReference>
<evidence type="ECO:0000313" key="2">
    <source>
        <dbReference type="EMBL" id="XCH11600.1"/>
    </source>
</evidence>
<sequence length="509" mass="52303">MTPEHLIISGPEDILGYIPHSLGYWPSQSLVAMTMQGKRLGATLRVDLPERGGRRSREAFARTVAEYLLADKEADGSLLAFFTDGDVIDGGNSDAGDNGAGREGTAALSLRPLLADLECALGLAGMPVRDAWRVGDEYWRNLYCTDSSCCPMPGRSVAEIRDSRLNAEMVYLGSSVGAPPGATSPGYANTTPADDAAVMAAERKWILALAGKGTQRAQFDAVLDAWAAALAAAPPDAVLPEAVLPEAAPGRSGQRAPGPRAAGPEKGLEPQLAGFLRASLHVPAWRDAVLVMAAAGRAAAASGAEAFGIFSAGTGLPVSCPPLPEPRLSLSGLPSPAPDGGVASSAPGTDSVPGAERAPGTDSVPGAEQAPGTGLSGDHADQGMATGRPDQVPASSDGPDALPGYGEVLLGLSPPVPDWDTLKRLEGLMAELSSFGGGQAQAAALTTTGWIEWCRGRGSFAHASLTRALKASPGYRLAELLSEVVRRGTICGWAGRREAAWQKFGSDAA</sequence>